<accession>A0A8G0LBE1</accession>
<dbReference type="Pfam" id="PF16313">
    <property type="entry name" value="DUF4953"/>
    <property type="match status" value="1"/>
</dbReference>
<feature type="compositionally biased region" description="Low complexity" evidence="1">
    <location>
        <begin position="40"/>
        <end position="51"/>
    </location>
</feature>
<feature type="region of interest" description="Disordered" evidence="1">
    <location>
        <begin position="16"/>
        <end position="85"/>
    </location>
</feature>
<dbReference type="EMBL" id="CP075865">
    <property type="protein sequence ID" value="QYS96535.1"/>
    <property type="molecule type" value="Genomic_DNA"/>
</dbReference>
<dbReference type="InterPro" id="IPR024079">
    <property type="entry name" value="MetalloPept_cat_dom_sf"/>
</dbReference>
<feature type="compositionally biased region" description="Low complexity" evidence="1">
    <location>
        <begin position="135"/>
        <end position="160"/>
    </location>
</feature>
<dbReference type="InterPro" id="IPR006026">
    <property type="entry name" value="Peptidase_Metallo"/>
</dbReference>
<evidence type="ECO:0000256" key="1">
    <source>
        <dbReference type="SAM" id="MobiDB-lite"/>
    </source>
</evidence>
<name>A0A8G0LBE1_9HYPO</name>
<evidence type="ECO:0000313" key="4">
    <source>
        <dbReference type="Proteomes" id="UP000826661"/>
    </source>
</evidence>
<dbReference type="Proteomes" id="UP000826661">
    <property type="component" value="Chromosome II"/>
</dbReference>
<evidence type="ECO:0000313" key="3">
    <source>
        <dbReference type="EMBL" id="QYS96535.1"/>
    </source>
</evidence>
<dbReference type="GO" id="GO:0006508">
    <property type="term" value="P:proteolysis"/>
    <property type="evidence" value="ECO:0007669"/>
    <property type="project" value="InterPro"/>
</dbReference>
<dbReference type="SUPFAM" id="SSF55486">
    <property type="entry name" value="Metalloproteases ('zincins'), catalytic domain"/>
    <property type="match status" value="1"/>
</dbReference>
<dbReference type="Gene3D" id="3.40.390.10">
    <property type="entry name" value="Collagenase (Catalytic Domain)"/>
    <property type="match status" value="1"/>
</dbReference>
<dbReference type="GO" id="GO:0008237">
    <property type="term" value="F:metallopeptidase activity"/>
    <property type="evidence" value="ECO:0007669"/>
    <property type="project" value="InterPro"/>
</dbReference>
<reference evidence="3 4" key="1">
    <citation type="journal article" date="2021" name="BMC Genomics">
        <title>Telomere-to-telomere genome assembly of asparaginase-producing Trichoderma simmonsii.</title>
        <authorList>
            <person name="Chung D."/>
            <person name="Kwon Y.M."/>
            <person name="Yang Y."/>
        </authorList>
    </citation>
    <scope>NUCLEOTIDE SEQUENCE [LARGE SCALE GENOMIC DNA]</scope>
    <source>
        <strain evidence="3 4">GH-Sj1</strain>
    </source>
</reference>
<gene>
    <name evidence="3" type="ORF">H0G86_003775</name>
</gene>
<feature type="region of interest" description="Disordered" evidence="1">
    <location>
        <begin position="120"/>
        <end position="160"/>
    </location>
</feature>
<dbReference type="InterPro" id="IPR032534">
    <property type="entry name" value="EcxA_zinc-bd"/>
</dbReference>
<proteinExistence type="predicted"/>
<organism evidence="3 4">
    <name type="scientific">Trichoderma simmonsii</name>
    <dbReference type="NCBI Taxonomy" id="1491479"/>
    <lineage>
        <taxon>Eukaryota</taxon>
        <taxon>Fungi</taxon>
        <taxon>Dikarya</taxon>
        <taxon>Ascomycota</taxon>
        <taxon>Pezizomycotina</taxon>
        <taxon>Sordariomycetes</taxon>
        <taxon>Hypocreomycetidae</taxon>
        <taxon>Hypocreales</taxon>
        <taxon>Hypocreaceae</taxon>
        <taxon>Trichoderma</taxon>
    </lineage>
</organism>
<sequence>MKDISKPWALINCHAHDNNNGNDNGNGIINDYNVGELRESSSSSEEGQSNSFRTTDDGDASTVATSNTTDLDADDRNTDSSNNSANKTAVAHILPLPSCLLDGPTHSEAQPRYERELMIDEEGGGDNTGNAPSGAAPSEVAPSETASSEAASSEAASPGAADTIAAHTNKHKCVTQPHGFADVRVGFDREIPRWSPGSVLTYVVFLETFPSDISTKIEAAMVTATSAWQKIGVTFRQVGRHDPATFAVVYESGNRTVYARAFFPDESRRELTVYEDTLQAADHLAGVLSHEVGHILGLRHEFAHTRGDEMSSRSVLIGNENAQSVMNYFDHVEQYQVQKSDLEELRSFYELDTAEYKGFSIRDIDPKVRTFPFFFWQRRFARGSDSKLSH</sequence>
<feature type="domain" description="Peptidase metallopeptidase" evidence="2">
    <location>
        <begin position="190"/>
        <end position="339"/>
    </location>
</feature>
<evidence type="ECO:0000259" key="2">
    <source>
        <dbReference type="SMART" id="SM00235"/>
    </source>
</evidence>
<feature type="compositionally biased region" description="Low complexity" evidence="1">
    <location>
        <begin position="18"/>
        <end position="31"/>
    </location>
</feature>
<dbReference type="GO" id="GO:0008270">
    <property type="term" value="F:zinc ion binding"/>
    <property type="evidence" value="ECO:0007669"/>
    <property type="project" value="InterPro"/>
</dbReference>
<protein>
    <submittedName>
        <fullName evidence="3">ZnMc domain-containing protein</fullName>
    </submittedName>
</protein>
<dbReference type="AlphaFoldDB" id="A0A8G0LBE1"/>
<keyword evidence="4" id="KW-1185">Reference proteome</keyword>
<dbReference type="SMART" id="SM00235">
    <property type="entry name" value="ZnMc"/>
    <property type="match status" value="1"/>
</dbReference>